<keyword evidence="2" id="KW-0328">Glycosyltransferase</keyword>
<dbReference type="InterPro" id="IPR001173">
    <property type="entry name" value="Glyco_trans_2-like"/>
</dbReference>
<dbReference type="Gene3D" id="3.90.550.10">
    <property type="entry name" value="Spore Coat Polysaccharide Biosynthesis Protein SpsA, Chain A"/>
    <property type="match status" value="1"/>
</dbReference>
<comment type="caution">
    <text evidence="2">The sequence shown here is derived from an EMBL/GenBank/DDBJ whole genome shotgun (WGS) entry which is preliminary data.</text>
</comment>
<evidence type="ECO:0000313" key="3">
    <source>
        <dbReference type="Proteomes" id="UP001167871"/>
    </source>
</evidence>
<name>A0ABT7X4I4_9BACE</name>
<dbReference type="GO" id="GO:0016757">
    <property type="term" value="F:glycosyltransferase activity"/>
    <property type="evidence" value="ECO:0007669"/>
    <property type="project" value="UniProtKB-KW"/>
</dbReference>
<dbReference type="Proteomes" id="UP001167871">
    <property type="component" value="Unassembled WGS sequence"/>
</dbReference>
<dbReference type="PANTHER" id="PTHR43179:SF7">
    <property type="entry name" value="RHAMNOSYLTRANSFERASE WBBL"/>
    <property type="match status" value="1"/>
</dbReference>
<sequence>MKYIAVLLTVHNRKEETLCCLRNLFKQEVPVGYQMDVYLTDDGCTDGTPETIRTQYPQVHIIKGDGNLFWNRGMYTAWETAAKAKDYDFYLWLNDDTFVYPVMLDTLLMVSEEKDNQAIIIGATQALNHSQPTYGGRLGNEKIPIPNGTTVEVTHFNGNIVLVPMYIYHILGNLDYYFTHSKGDFDYGLRAGKAGIKMYQVGTYLGECELHESLDKWCNPNVPFSLRWKALHRPTGMPPKETFHLEKRHYGIMKASLHYCTIYVRCLFPKLWVRLNKVQLS</sequence>
<keyword evidence="3" id="KW-1185">Reference proteome</keyword>
<dbReference type="EMBL" id="JAUEII010000010">
    <property type="protein sequence ID" value="MDN0048988.1"/>
    <property type="molecule type" value="Genomic_DNA"/>
</dbReference>
<organism evidence="2 3">
    <name type="scientific">Bacteroides gallinaceum</name>
    <dbReference type="NCBI Taxonomy" id="1462571"/>
    <lineage>
        <taxon>Bacteria</taxon>
        <taxon>Pseudomonadati</taxon>
        <taxon>Bacteroidota</taxon>
        <taxon>Bacteroidia</taxon>
        <taxon>Bacteroidales</taxon>
        <taxon>Bacteroidaceae</taxon>
        <taxon>Bacteroides</taxon>
    </lineage>
</organism>
<keyword evidence="2" id="KW-0808">Transferase</keyword>
<accession>A0ABT7X4I4</accession>
<dbReference type="InterPro" id="IPR029044">
    <property type="entry name" value="Nucleotide-diphossugar_trans"/>
</dbReference>
<dbReference type="Pfam" id="PF00535">
    <property type="entry name" value="Glycos_transf_2"/>
    <property type="match status" value="1"/>
</dbReference>
<evidence type="ECO:0000313" key="2">
    <source>
        <dbReference type="EMBL" id="MDN0048988.1"/>
    </source>
</evidence>
<dbReference type="RefSeq" id="WP_301639310.1">
    <property type="nucleotide sequence ID" value="NZ_JAUEII010000010.1"/>
</dbReference>
<dbReference type="SUPFAM" id="SSF53448">
    <property type="entry name" value="Nucleotide-diphospho-sugar transferases"/>
    <property type="match status" value="1"/>
</dbReference>
<dbReference type="EC" id="2.4.-.-" evidence="2"/>
<proteinExistence type="predicted"/>
<evidence type="ECO:0000259" key="1">
    <source>
        <dbReference type="Pfam" id="PF00535"/>
    </source>
</evidence>
<reference evidence="2" key="1">
    <citation type="submission" date="2023-06" db="EMBL/GenBank/DDBJ databases">
        <authorList>
            <person name="Zeman M."/>
            <person name="Kubasova T."/>
            <person name="Jahodarova E."/>
            <person name="Nykrynova M."/>
            <person name="Rychlik I."/>
        </authorList>
    </citation>
    <scope>NUCLEOTIDE SEQUENCE</scope>
    <source>
        <strain evidence="2">84_SSukc20</strain>
    </source>
</reference>
<feature type="domain" description="Glycosyltransferase 2-like" evidence="1">
    <location>
        <begin position="6"/>
        <end position="121"/>
    </location>
</feature>
<gene>
    <name evidence="2" type="ORF">QVO10_06235</name>
</gene>
<protein>
    <submittedName>
        <fullName evidence="2">Glycosyltransferase family 2 protein</fullName>
        <ecNumber evidence="2">2.4.-.-</ecNumber>
    </submittedName>
</protein>
<reference evidence="2" key="2">
    <citation type="submission" date="2024-05" db="EMBL/GenBank/DDBJ databases">
        <title>Identification and characterization of horizontal gene transfer across gut microbiota members of farm animals based on homology search.</title>
        <authorList>
            <person name="Schwarzerova J."/>
            <person name="Nykrynova M."/>
            <person name="Jureckova K."/>
            <person name="Cejkova D."/>
            <person name="Rychlik I."/>
        </authorList>
    </citation>
    <scope>NUCLEOTIDE SEQUENCE</scope>
    <source>
        <strain evidence="2">84_SSukc20</strain>
    </source>
</reference>
<dbReference type="PANTHER" id="PTHR43179">
    <property type="entry name" value="RHAMNOSYLTRANSFERASE WBBL"/>
    <property type="match status" value="1"/>
</dbReference>